<proteinExistence type="predicted"/>
<dbReference type="CDD" id="cd01823">
    <property type="entry name" value="SEST_like"/>
    <property type="match status" value="1"/>
</dbReference>
<name>A0A9W9ER53_9EURO</name>
<dbReference type="EMBL" id="JAPMSZ010000010">
    <property type="protein sequence ID" value="KAJ5086483.1"/>
    <property type="molecule type" value="Genomic_DNA"/>
</dbReference>
<dbReference type="GO" id="GO:0016788">
    <property type="term" value="F:hydrolase activity, acting on ester bonds"/>
    <property type="evidence" value="ECO:0007669"/>
    <property type="project" value="InterPro"/>
</dbReference>
<feature type="chain" id="PRO_5040797291" description="SGNH hydrolase-type esterase domain-containing protein" evidence="2">
    <location>
        <begin position="20"/>
        <end position="719"/>
    </location>
</feature>
<dbReference type="GeneID" id="81397484"/>
<dbReference type="PANTHER" id="PTHR37981:SF1">
    <property type="entry name" value="SGNH HYDROLASE-TYPE ESTERASE DOMAIN-CONTAINING PROTEIN"/>
    <property type="match status" value="1"/>
</dbReference>
<dbReference type="GO" id="GO:0006629">
    <property type="term" value="P:lipid metabolic process"/>
    <property type="evidence" value="ECO:0007669"/>
    <property type="project" value="TreeGrafter"/>
</dbReference>
<feature type="signal peptide" evidence="2">
    <location>
        <begin position="1"/>
        <end position="19"/>
    </location>
</feature>
<dbReference type="Proteomes" id="UP001141434">
    <property type="component" value="Unassembled WGS sequence"/>
</dbReference>
<dbReference type="OrthoDB" id="1896086at2759"/>
<dbReference type="AlphaFoldDB" id="A0A9W9ER53"/>
<dbReference type="RefSeq" id="XP_056508608.1">
    <property type="nucleotide sequence ID" value="XM_056658315.1"/>
</dbReference>
<evidence type="ECO:0000313" key="4">
    <source>
        <dbReference type="Proteomes" id="UP001141434"/>
    </source>
</evidence>
<reference evidence="3" key="1">
    <citation type="submission" date="2022-11" db="EMBL/GenBank/DDBJ databases">
        <authorList>
            <person name="Petersen C."/>
        </authorList>
    </citation>
    <scope>NUCLEOTIDE SEQUENCE</scope>
    <source>
        <strain evidence="3">IBT 34128</strain>
    </source>
</reference>
<keyword evidence="4" id="KW-1185">Reference proteome</keyword>
<keyword evidence="2" id="KW-0732">Signal</keyword>
<comment type="caution">
    <text evidence="3">The sequence shown here is derived from an EMBL/GenBank/DDBJ whole genome shotgun (WGS) entry which is preliminary data.</text>
</comment>
<gene>
    <name evidence="3" type="ORF">NUU61_007790</name>
</gene>
<evidence type="ECO:0000256" key="2">
    <source>
        <dbReference type="SAM" id="SignalP"/>
    </source>
</evidence>
<evidence type="ECO:0000256" key="1">
    <source>
        <dbReference type="SAM" id="MobiDB-lite"/>
    </source>
</evidence>
<evidence type="ECO:0000313" key="3">
    <source>
        <dbReference type="EMBL" id="KAJ5086483.1"/>
    </source>
</evidence>
<accession>A0A9W9ER53</accession>
<dbReference type="Gene3D" id="3.40.50.1110">
    <property type="entry name" value="SGNH hydrolase"/>
    <property type="match status" value="1"/>
</dbReference>
<evidence type="ECO:0008006" key="5">
    <source>
        <dbReference type="Google" id="ProtNLM"/>
    </source>
</evidence>
<dbReference type="InterPro" id="IPR036514">
    <property type="entry name" value="SGNH_hydro_sf"/>
</dbReference>
<dbReference type="InterPro" id="IPR037460">
    <property type="entry name" value="SEST-like"/>
</dbReference>
<feature type="region of interest" description="Disordered" evidence="1">
    <location>
        <begin position="25"/>
        <end position="44"/>
    </location>
</feature>
<protein>
    <recommendedName>
        <fullName evidence="5">SGNH hydrolase-type esterase domain-containing protein</fullName>
    </recommendedName>
</protein>
<dbReference type="SUPFAM" id="SSF52266">
    <property type="entry name" value="SGNH hydrolase"/>
    <property type="match status" value="1"/>
</dbReference>
<reference evidence="3" key="2">
    <citation type="journal article" date="2023" name="IMA Fungus">
        <title>Comparative genomic study of the Penicillium genus elucidates a diverse pangenome and 15 lateral gene transfer events.</title>
        <authorList>
            <person name="Petersen C."/>
            <person name="Sorensen T."/>
            <person name="Nielsen M.R."/>
            <person name="Sondergaard T.E."/>
            <person name="Sorensen J.L."/>
            <person name="Fitzpatrick D.A."/>
            <person name="Frisvad J.C."/>
            <person name="Nielsen K.L."/>
        </authorList>
    </citation>
    <scope>NUCLEOTIDE SEQUENCE</scope>
    <source>
        <strain evidence="3">IBT 34128</strain>
    </source>
</reference>
<organism evidence="3 4">
    <name type="scientific">Penicillium alfredii</name>
    <dbReference type="NCBI Taxonomy" id="1506179"/>
    <lineage>
        <taxon>Eukaryota</taxon>
        <taxon>Fungi</taxon>
        <taxon>Dikarya</taxon>
        <taxon>Ascomycota</taxon>
        <taxon>Pezizomycotina</taxon>
        <taxon>Eurotiomycetes</taxon>
        <taxon>Eurotiomycetidae</taxon>
        <taxon>Eurotiales</taxon>
        <taxon>Aspergillaceae</taxon>
        <taxon>Penicillium</taxon>
    </lineage>
</organism>
<dbReference type="PANTHER" id="PTHR37981">
    <property type="entry name" value="LIPASE 2"/>
    <property type="match status" value="1"/>
</dbReference>
<sequence length="719" mass="79944">MGVLWQYAIASLGISTSLAASIPTTTTHGLEERDPLPQTWSKRADSETKDFDPWDLSHITKIAAIGDSYSAGIGAGNRLGNNYDPTKMGAWMCSRYDKAYPYLVNENSALGDKSKRKFQFESCSGALTKEVTDDQVKRIDDGQQAIMLSAGGNDAGLVDILNQCVYQFFAPTKEGAGLMETGLAFKAIEWLKKGDLSKYSRGCDGTLDDSMKTIEGGDFSKNLDSLLSKTKEKLAKDGKIYYTGYGWQEEAKLTVDRRKKMNELVDAVNMKIAEAVKKAGDQVVFVDYDYMIRTSGGQFCEKGVDEPNPGRKQLMFFELDPTEALGMSPFKRDGGDSYEGTFEYDIDRLGELTLTAGSTFKDAPHAKNSTKTEKTEDNKRFIEAVLPDGFKRIFHPTIKAHKSIADYLIYYMVMDNAEEHHTDSPSPTFSGKCKTKPTETEAIKAKCDLDTLSGVPYNVFDGVYDKFCKEIDKAQKDEKDDGLTWMVDSHGDKIPNKKRGFLEGRTPPPDSNYYKDFKFGLVWDRKSDKGKGKCTTSCKSAFEQMTLGCGHTGGEQNGMARDASVSTDCGKYSYKISGSGVPKHTDPYDAERKCYDLKDVKKPTEISSDFQAEKTDEFCDMTKGKKLKANGHTIGLTSPDLGSGAYYNYYVEWRKGCKSSEEEFDAEFPLGKDSKNNCRSLIRWTYKLCGDNGGIGGYYDVDCLRYSFQGVGFSFLSKS</sequence>